<dbReference type="SUPFAM" id="SSF50978">
    <property type="entry name" value="WD40 repeat-like"/>
    <property type="match status" value="1"/>
</dbReference>
<dbReference type="Gene3D" id="2.130.10.10">
    <property type="entry name" value="YVTN repeat-like/Quinoprotein amine dehydrogenase"/>
    <property type="match status" value="1"/>
</dbReference>
<dbReference type="InterPro" id="IPR001810">
    <property type="entry name" value="F-box_dom"/>
</dbReference>
<keyword evidence="3" id="KW-1185">Reference proteome</keyword>
<evidence type="ECO:0000259" key="1">
    <source>
        <dbReference type="Pfam" id="PF00646"/>
    </source>
</evidence>
<accession>A0A8S0WW69</accession>
<evidence type="ECO:0000313" key="3">
    <source>
        <dbReference type="Proteomes" id="UP000467700"/>
    </source>
</evidence>
<dbReference type="Pfam" id="PF00646">
    <property type="entry name" value="F-box"/>
    <property type="match status" value="1"/>
</dbReference>
<evidence type="ECO:0000313" key="2">
    <source>
        <dbReference type="EMBL" id="CAA7267276.1"/>
    </source>
</evidence>
<name>A0A8S0WW69_CYCAE</name>
<comment type="caution">
    <text evidence="2">The sequence shown here is derived from an EMBL/GenBank/DDBJ whole genome shotgun (WGS) entry which is preliminary data.</text>
</comment>
<sequence>MRSESRLPFHELGIDVLLNIIAFLPSSDVFSLRKTCKIAHKASTQLSIWISAAQRMMKDNCIPSFTFTLESMDRPALERLVLSPSLFYQAIVHSDEEFAHPHSVQIPGYTATFLAPGGRYLVTSSIAMMSSGGNGTLAQVWDLGIPKHRGSNKLLETWVLGQGDEFFPKLLVPTADGRGLSLISIESQSTVHVHQVFPCSRHIPHIVFDLGDGAVVVSLSFSDNRLACLLASWRIVVWDLKDDRYTSWRTYLGPEPIGSPTSFKLFGDAIAIGYRGKVFLWDFSWESNFARDFQVSRIMSRYRPGAIHSHLLFDEDNDDFIESGFDDTKLTFLPNSAWSSFHGAPTRNFVGVFYPPRFGLYQLRTHKTPGLYPGTVTTDVSLGHLMMFEKLEIDQNPGKFSDIRPLDTDHGIFLEHHGESVLAHYIIDLGSDNYPGKIWMDPGLEREDYNVIHSEICPATGRLCLHLDDNNLYIIDYLPHGNN</sequence>
<dbReference type="Proteomes" id="UP000467700">
    <property type="component" value="Unassembled WGS sequence"/>
</dbReference>
<proteinExistence type="predicted"/>
<feature type="domain" description="F-box" evidence="1">
    <location>
        <begin position="11"/>
        <end position="50"/>
    </location>
</feature>
<dbReference type="AlphaFoldDB" id="A0A8S0WW69"/>
<dbReference type="EMBL" id="CACVBS010000058">
    <property type="protein sequence ID" value="CAA7267276.1"/>
    <property type="molecule type" value="Genomic_DNA"/>
</dbReference>
<organism evidence="2 3">
    <name type="scientific">Cyclocybe aegerita</name>
    <name type="common">Black poplar mushroom</name>
    <name type="synonym">Agrocybe aegerita</name>
    <dbReference type="NCBI Taxonomy" id="1973307"/>
    <lineage>
        <taxon>Eukaryota</taxon>
        <taxon>Fungi</taxon>
        <taxon>Dikarya</taxon>
        <taxon>Basidiomycota</taxon>
        <taxon>Agaricomycotina</taxon>
        <taxon>Agaricomycetes</taxon>
        <taxon>Agaricomycetidae</taxon>
        <taxon>Agaricales</taxon>
        <taxon>Agaricineae</taxon>
        <taxon>Bolbitiaceae</taxon>
        <taxon>Cyclocybe</taxon>
    </lineage>
</organism>
<dbReference type="InterPro" id="IPR036322">
    <property type="entry name" value="WD40_repeat_dom_sf"/>
</dbReference>
<dbReference type="SUPFAM" id="SSF81383">
    <property type="entry name" value="F-box domain"/>
    <property type="match status" value="1"/>
</dbReference>
<gene>
    <name evidence="2" type="ORF">AAE3_LOCUS9498</name>
</gene>
<dbReference type="OrthoDB" id="2688364at2759"/>
<reference evidence="2 3" key="1">
    <citation type="submission" date="2020-01" db="EMBL/GenBank/DDBJ databases">
        <authorList>
            <person name="Gupta K D."/>
        </authorList>
    </citation>
    <scope>NUCLEOTIDE SEQUENCE [LARGE SCALE GENOMIC DNA]</scope>
</reference>
<dbReference type="InterPro" id="IPR015943">
    <property type="entry name" value="WD40/YVTN_repeat-like_dom_sf"/>
</dbReference>
<protein>
    <recommendedName>
        <fullName evidence="1">F-box domain-containing protein</fullName>
    </recommendedName>
</protein>
<dbReference type="InterPro" id="IPR036047">
    <property type="entry name" value="F-box-like_dom_sf"/>
</dbReference>